<feature type="domain" description="Fe2OG dioxygenase" evidence="15">
    <location>
        <begin position="183"/>
        <end position="287"/>
    </location>
</feature>
<evidence type="ECO:0000256" key="12">
    <source>
        <dbReference type="ARBA" id="ARBA00047725"/>
    </source>
</evidence>
<gene>
    <name evidence="16" type="ORF">K1W69_21835</name>
</gene>
<dbReference type="Pfam" id="PF14226">
    <property type="entry name" value="DIOX_N"/>
    <property type="match status" value="1"/>
</dbReference>
<dbReference type="InterPro" id="IPR005123">
    <property type="entry name" value="Oxoglu/Fe-dep_dioxygenase_dom"/>
</dbReference>
<comment type="catalytic activity">
    <reaction evidence="13">
        <text>L-arginine + 2-oxoglutarate + O2 = guanidine + L-glutamate 5-semialdehyde + succinate + CO2</text>
        <dbReference type="Rhea" id="RHEA:31535"/>
        <dbReference type="ChEBI" id="CHEBI:15379"/>
        <dbReference type="ChEBI" id="CHEBI:16526"/>
        <dbReference type="ChEBI" id="CHEBI:16810"/>
        <dbReference type="ChEBI" id="CHEBI:30031"/>
        <dbReference type="ChEBI" id="CHEBI:30087"/>
        <dbReference type="ChEBI" id="CHEBI:32682"/>
        <dbReference type="ChEBI" id="CHEBI:58066"/>
        <dbReference type="EC" id="1.14.20.7"/>
    </reaction>
</comment>
<dbReference type="InterPro" id="IPR044861">
    <property type="entry name" value="IPNS-like_FE2OG_OXY"/>
</dbReference>
<dbReference type="Gene3D" id="2.60.120.330">
    <property type="entry name" value="B-lactam Antibiotic, Isopenicillin N Synthase, Chain"/>
    <property type="match status" value="1"/>
</dbReference>
<evidence type="ECO:0000313" key="16">
    <source>
        <dbReference type="EMBL" id="MBW8639851.1"/>
    </source>
</evidence>
<proteinExistence type="inferred from homology"/>
<dbReference type="PROSITE" id="PS51471">
    <property type="entry name" value="FE2OG_OXY"/>
    <property type="match status" value="1"/>
</dbReference>
<evidence type="ECO:0000256" key="11">
    <source>
        <dbReference type="ARBA" id="ARBA00031282"/>
    </source>
</evidence>
<dbReference type="PANTHER" id="PTHR47990">
    <property type="entry name" value="2-OXOGLUTARATE (2OG) AND FE(II)-DEPENDENT OXYGENASE SUPERFAMILY PROTEIN-RELATED"/>
    <property type="match status" value="1"/>
</dbReference>
<dbReference type="InterPro" id="IPR026992">
    <property type="entry name" value="DIOX_N"/>
</dbReference>
<evidence type="ECO:0000259" key="15">
    <source>
        <dbReference type="PROSITE" id="PS51471"/>
    </source>
</evidence>
<comment type="pathway">
    <text evidence="2">Alkene biosynthesis; ethylene biosynthesis via 2-oxoglutarate.</text>
</comment>
<comment type="similarity">
    <text evidence="14">Belongs to the iron/ascorbate-dependent oxidoreductase family.</text>
</comment>
<reference evidence="16" key="1">
    <citation type="submission" date="2021-08" db="EMBL/GenBank/DDBJ databases">
        <title>Hoeflea bacterium WL0058 sp. nov., isolated from the sediment.</title>
        <authorList>
            <person name="Wang L."/>
            <person name="Zhang D."/>
        </authorList>
    </citation>
    <scope>NUCLEOTIDE SEQUENCE</scope>
    <source>
        <strain evidence="16">WL0058</strain>
    </source>
</reference>
<evidence type="ECO:0000256" key="14">
    <source>
        <dbReference type="RuleBase" id="RU003682"/>
    </source>
</evidence>
<evidence type="ECO:0000256" key="5">
    <source>
        <dbReference type="ARBA" id="ARBA00019045"/>
    </source>
</evidence>
<keyword evidence="9 14" id="KW-0408">Iron</keyword>
<dbReference type="EC" id="1.14.20.7" evidence="3"/>
<dbReference type="PRINTS" id="PR00682">
    <property type="entry name" value="IPNSYNTHASE"/>
</dbReference>
<dbReference type="GO" id="GO:0009693">
    <property type="term" value="P:ethylene biosynthetic process"/>
    <property type="evidence" value="ECO:0007669"/>
    <property type="project" value="UniProtKB-KW"/>
</dbReference>
<keyword evidence="17" id="KW-1185">Reference proteome</keyword>
<comment type="cofactor">
    <cofactor evidence="1">
        <name>Fe(2+)</name>
        <dbReference type="ChEBI" id="CHEBI:29033"/>
    </cofactor>
</comment>
<name>A0AAE2ZPG9_9HYPH</name>
<evidence type="ECO:0000256" key="10">
    <source>
        <dbReference type="ARBA" id="ARBA00031011"/>
    </source>
</evidence>
<evidence type="ECO:0000256" key="1">
    <source>
        <dbReference type="ARBA" id="ARBA00001954"/>
    </source>
</evidence>
<comment type="caution">
    <text evidence="16">The sequence shown here is derived from an EMBL/GenBank/DDBJ whole genome shotgun (WGS) entry which is preliminary data.</text>
</comment>
<evidence type="ECO:0000313" key="17">
    <source>
        <dbReference type="Proteomes" id="UP001196509"/>
    </source>
</evidence>
<evidence type="ECO:0000256" key="7">
    <source>
        <dbReference type="ARBA" id="ARBA00022723"/>
    </source>
</evidence>
<organism evidence="16 17">
    <name type="scientific">Flavimaribacter sediminis</name>
    <dbReference type="NCBI Taxonomy" id="2865987"/>
    <lineage>
        <taxon>Bacteria</taxon>
        <taxon>Pseudomonadati</taxon>
        <taxon>Pseudomonadota</taxon>
        <taxon>Alphaproteobacteria</taxon>
        <taxon>Hyphomicrobiales</taxon>
        <taxon>Rhizobiaceae</taxon>
        <taxon>Flavimaribacter</taxon>
    </lineage>
</organism>
<evidence type="ECO:0000256" key="13">
    <source>
        <dbReference type="ARBA" id="ARBA00049359"/>
    </source>
</evidence>
<keyword evidence="6" id="KW-0266">Ethylene biosynthesis</keyword>
<evidence type="ECO:0000256" key="4">
    <source>
        <dbReference type="ARBA" id="ARBA00012531"/>
    </source>
</evidence>
<dbReference type="Pfam" id="PF03171">
    <property type="entry name" value="2OG-FeII_Oxy"/>
    <property type="match status" value="1"/>
</dbReference>
<accession>A0AAE2ZPG9</accession>
<dbReference type="InterPro" id="IPR027443">
    <property type="entry name" value="IPNS-like_sf"/>
</dbReference>
<protein>
    <recommendedName>
        <fullName evidence="5">2-oxoglutarate-dependent ethylene/succinate-forming enzyme</fullName>
        <ecNumber evidence="4">1.13.12.19</ecNumber>
        <ecNumber evidence="3">1.14.20.7</ecNumber>
    </recommendedName>
    <alternativeName>
        <fullName evidence="10">2-oxoglutarate dioxygenase (ethylene-forming)</fullName>
    </alternativeName>
    <alternativeName>
        <fullName evidence="11">2-oxoglutarate/L-arginine monooxygenase/decarboxylase (succinate-forming)</fullName>
    </alternativeName>
</protein>
<dbReference type="RefSeq" id="WP_220230553.1">
    <property type="nucleotide sequence ID" value="NZ_JAICBX010000004.1"/>
</dbReference>
<keyword evidence="7 14" id="KW-0479">Metal-binding</keyword>
<dbReference type="GO" id="GO:0102276">
    <property type="term" value="F:2-oxoglutarate oxygenase/decarboxylase (ethylene-forming) activity"/>
    <property type="evidence" value="ECO:0007669"/>
    <property type="project" value="UniProtKB-EC"/>
</dbReference>
<dbReference type="SUPFAM" id="SSF51197">
    <property type="entry name" value="Clavaminate synthase-like"/>
    <property type="match status" value="1"/>
</dbReference>
<keyword evidence="8 14" id="KW-0560">Oxidoreductase</keyword>
<dbReference type="GO" id="GO:0046872">
    <property type="term" value="F:metal ion binding"/>
    <property type="evidence" value="ECO:0007669"/>
    <property type="project" value="UniProtKB-KW"/>
</dbReference>
<dbReference type="FunFam" id="2.60.120.330:FF:000006">
    <property type="entry name" value="2-oxoglutarate-Fe(II) type oxidoreductase hxnY"/>
    <property type="match status" value="1"/>
</dbReference>
<dbReference type="AlphaFoldDB" id="A0AAE2ZPG9"/>
<dbReference type="InterPro" id="IPR050231">
    <property type="entry name" value="Iron_ascorbate_oxido_reductase"/>
</dbReference>
<dbReference type="EMBL" id="JAICBX010000004">
    <property type="protein sequence ID" value="MBW8639851.1"/>
    <property type="molecule type" value="Genomic_DNA"/>
</dbReference>
<dbReference type="EC" id="1.13.12.19" evidence="4"/>
<evidence type="ECO:0000256" key="6">
    <source>
        <dbReference type="ARBA" id="ARBA00022666"/>
    </source>
</evidence>
<evidence type="ECO:0000256" key="9">
    <source>
        <dbReference type="ARBA" id="ARBA00023004"/>
    </source>
</evidence>
<evidence type="ECO:0000256" key="2">
    <source>
        <dbReference type="ARBA" id="ARBA00004767"/>
    </source>
</evidence>
<sequence>MPGELSAVAVDQAQLPVIDISGMSSSKEDERRGVGKALRAACLDKGFFYCSGHGIPSGLIDAVFAETKAFFDLPEEAKLAVDKAHSPCNRGYEHLGGQTLQAGAKPDRKEGYYIGYELPEDDPRVLAGKFNHGPNQWPADLPGFKPAMRAYYAAMLDLAERLMRGMALSLDLDENYFNGFVRDPLAILRLLHYPPQQPQSDPDELGAGAHTDFGGLTLLLQDDNGGLQVYDQDNKIWIRATPIPGTFVINLGDMIARWTNDAYRSTLHRVINHSGRERYSVPFFFTGNPDFEVSCIPTCLSDGQTPKYAPVKVEDHLQEMYRRTYNG</sequence>
<evidence type="ECO:0000256" key="8">
    <source>
        <dbReference type="ARBA" id="ARBA00023002"/>
    </source>
</evidence>
<comment type="catalytic activity">
    <reaction evidence="12">
        <text>2-oxoglutarate + O2 + 2 H(+) = ethene + 3 CO2 + H2O</text>
        <dbReference type="Rhea" id="RHEA:31523"/>
        <dbReference type="ChEBI" id="CHEBI:15377"/>
        <dbReference type="ChEBI" id="CHEBI:15378"/>
        <dbReference type="ChEBI" id="CHEBI:15379"/>
        <dbReference type="ChEBI" id="CHEBI:16526"/>
        <dbReference type="ChEBI" id="CHEBI:16810"/>
        <dbReference type="ChEBI" id="CHEBI:18153"/>
        <dbReference type="EC" id="1.13.12.19"/>
    </reaction>
</comment>
<dbReference type="Proteomes" id="UP001196509">
    <property type="component" value="Unassembled WGS sequence"/>
</dbReference>
<evidence type="ECO:0000256" key="3">
    <source>
        <dbReference type="ARBA" id="ARBA00012293"/>
    </source>
</evidence>